<evidence type="ECO:0000256" key="11">
    <source>
        <dbReference type="ARBA" id="ARBA00023180"/>
    </source>
</evidence>
<evidence type="ECO:0000256" key="14">
    <source>
        <dbReference type="SAM" id="SignalP"/>
    </source>
</evidence>
<accession>A0A1I8Q6L8</accession>
<keyword evidence="9" id="KW-1015">Disulfide bond</keyword>
<reference evidence="16" key="1">
    <citation type="submission" date="2020-05" db="UniProtKB">
        <authorList>
            <consortium name="EnsemblMetazoa"/>
        </authorList>
    </citation>
    <scope>IDENTIFICATION</scope>
    <source>
        <strain evidence="16">USDA</strain>
    </source>
</reference>
<feature type="transmembrane region" description="Helical" evidence="13">
    <location>
        <begin position="259"/>
        <end position="283"/>
    </location>
</feature>
<keyword evidence="12" id="KW-0807">Transducer</keyword>
<sequence>MDVYSFVRFVLLMTITNLCQTKDSFKCDFHDTIDLTNAFRYDDKYFFKNHMFSPEVVEVYDYEETLDGHLVDREPHPRACFCNVQFCMKYCCNPRGEWLSPDGRHCQKFNSPLLYNAKVKVLLDNGYIESHNVEDNFIITQGKVCENSKVVKPITVNWHIMENGSLLLADDKGSMVPRRDFCLMTLRTETDDDDEDDKQWFLEPFVCSEPDVNDGDTYTYNPNKEGTGLIGIISTPFILMTVVFHMVRPEHKNLRGKCLILCLASMAIGNTLLSAVSLSGALYPRVLCQTMGVMAYLFLESSFIWLTIIGYDMWRNSKTFIAIFNERKRFFKYLEYGCGIPLVLTTVLIFLRRIDLPDIYTPNMDREYCWWISYDWAGVLYYFGLNAFILLINFLFSALTLWKELPYMRKCEELRRYIDMVERSLCLYSLLFAIMASCFAFKMYVFMSDLLERNTSPVTVYIAESVSITEGPLIFFVLVLMPLSKRRWQGSSASITELEESLQRADTMESTYQAPIVITSQLK</sequence>
<evidence type="ECO:0000313" key="17">
    <source>
        <dbReference type="Proteomes" id="UP000095300"/>
    </source>
</evidence>
<evidence type="ECO:0000256" key="8">
    <source>
        <dbReference type="ARBA" id="ARBA00023136"/>
    </source>
</evidence>
<evidence type="ECO:0000313" key="16">
    <source>
        <dbReference type="EnsemblMetazoa" id="SCAU014350-PA"/>
    </source>
</evidence>
<keyword evidence="7" id="KW-0297">G-protein coupled receptor</keyword>
<dbReference type="InterPro" id="IPR017981">
    <property type="entry name" value="GPCR_2-like_7TM"/>
</dbReference>
<feature type="transmembrane region" description="Helical" evidence="13">
    <location>
        <begin position="228"/>
        <end position="247"/>
    </location>
</feature>
<dbReference type="GO" id="GO:0007166">
    <property type="term" value="P:cell surface receptor signaling pathway"/>
    <property type="evidence" value="ECO:0007669"/>
    <property type="project" value="InterPro"/>
</dbReference>
<evidence type="ECO:0000256" key="6">
    <source>
        <dbReference type="ARBA" id="ARBA00022989"/>
    </source>
</evidence>
<name>A0A1I8Q6L8_STOCA</name>
<evidence type="ECO:0000256" key="2">
    <source>
        <dbReference type="ARBA" id="ARBA00008979"/>
    </source>
</evidence>
<keyword evidence="10" id="KW-0675">Receptor</keyword>
<evidence type="ECO:0000256" key="1">
    <source>
        <dbReference type="ARBA" id="ARBA00004651"/>
    </source>
</evidence>
<keyword evidence="6 13" id="KW-1133">Transmembrane helix</keyword>
<evidence type="ECO:0000256" key="7">
    <source>
        <dbReference type="ARBA" id="ARBA00023040"/>
    </source>
</evidence>
<dbReference type="EnsemblMetazoa" id="SCAU014350-RA">
    <property type="protein sequence ID" value="SCAU014350-PA"/>
    <property type="gene ID" value="SCAU014350"/>
</dbReference>
<evidence type="ECO:0000256" key="3">
    <source>
        <dbReference type="ARBA" id="ARBA00022475"/>
    </source>
</evidence>
<keyword evidence="4 13" id="KW-0812">Transmembrane</keyword>
<feature type="signal peptide" evidence="14">
    <location>
        <begin position="1"/>
        <end position="21"/>
    </location>
</feature>
<keyword evidence="3" id="KW-1003">Cell membrane</keyword>
<feature type="transmembrane region" description="Helical" evidence="13">
    <location>
        <begin position="334"/>
        <end position="354"/>
    </location>
</feature>
<comment type="subcellular location">
    <subcellularLocation>
        <location evidence="1">Cell membrane</location>
        <topology evidence="1">Multi-pass membrane protein</topology>
    </subcellularLocation>
</comment>
<dbReference type="OrthoDB" id="6134459at2759"/>
<evidence type="ECO:0000256" key="4">
    <source>
        <dbReference type="ARBA" id="ARBA00022692"/>
    </source>
</evidence>
<gene>
    <name evidence="16" type="primary">106094804</name>
</gene>
<dbReference type="PROSITE" id="PS50261">
    <property type="entry name" value="G_PROTEIN_RECEP_F2_4"/>
    <property type="match status" value="1"/>
</dbReference>
<organism evidence="16 17">
    <name type="scientific">Stomoxys calcitrans</name>
    <name type="common">Stable fly</name>
    <name type="synonym">Conops calcitrans</name>
    <dbReference type="NCBI Taxonomy" id="35570"/>
    <lineage>
        <taxon>Eukaryota</taxon>
        <taxon>Metazoa</taxon>
        <taxon>Ecdysozoa</taxon>
        <taxon>Arthropoda</taxon>
        <taxon>Hexapoda</taxon>
        <taxon>Insecta</taxon>
        <taxon>Pterygota</taxon>
        <taxon>Neoptera</taxon>
        <taxon>Endopterygota</taxon>
        <taxon>Diptera</taxon>
        <taxon>Brachycera</taxon>
        <taxon>Muscomorpha</taxon>
        <taxon>Muscoidea</taxon>
        <taxon>Muscidae</taxon>
        <taxon>Stomoxys</taxon>
    </lineage>
</organism>
<dbReference type="STRING" id="35570.A0A1I8Q6L8"/>
<protein>
    <recommendedName>
        <fullName evidence="15">G-protein coupled receptors family 2 profile 2 domain-containing protein</fullName>
    </recommendedName>
</protein>
<dbReference type="InterPro" id="IPR010596">
    <property type="entry name" value="Methuselah_N_dom"/>
</dbReference>
<keyword evidence="17" id="KW-1185">Reference proteome</keyword>
<dbReference type="PANTHER" id="PTHR47154:SF2">
    <property type="entry name" value="G-PROTEIN COUPLED RECEPTOR MTH-RELATED"/>
    <property type="match status" value="1"/>
</dbReference>
<evidence type="ECO:0000256" key="10">
    <source>
        <dbReference type="ARBA" id="ARBA00023170"/>
    </source>
</evidence>
<evidence type="ECO:0000256" key="5">
    <source>
        <dbReference type="ARBA" id="ARBA00022729"/>
    </source>
</evidence>
<dbReference type="Gene3D" id="2.30.160.11">
    <property type="match status" value="1"/>
</dbReference>
<keyword evidence="5 14" id="KW-0732">Signal</keyword>
<dbReference type="Pfam" id="PF06652">
    <property type="entry name" value="Methuselah_N"/>
    <property type="match status" value="1"/>
</dbReference>
<dbReference type="GO" id="GO:0005886">
    <property type="term" value="C:plasma membrane"/>
    <property type="evidence" value="ECO:0007669"/>
    <property type="project" value="UniProtKB-SubCell"/>
</dbReference>
<feature type="domain" description="G-protein coupled receptors family 2 profile 2" evidence="15">
    <location>
        <begin position="286"/>
        <end position="482"/>
    </location>
</feature>
<dbReference type="Pfam" id="PF00002">
    <property type="entry name" value="7tm_2"/>
    <property type="match status" value="1"/>
</dbReference>
<dbReference type="GO" id="GO:0008528">
    <property type="term" value="F:G protein-coupled peptide receptor activity"/>
    <property type="evidence" value="ECO:0007669"/>
    <property type="project" value="TreeGrafter"/>
</dbReference>
<keyword evidence="8 13" id="KW-0472">Membrane</keyword>
<dbReference type="InterPro" id="IPR000832">
    <property type="entry name" value="GPCR_2_secretin-like"/>
</dbReference>
<evidence type="ECO:0000256" key="12">
    <source>
        <dbReference type="ARBA" id="ARBA00023224"/>
    </source>
</evidence>
<dbReference type="Proteomes" id="UP000095300">
    <property type="component" value="Unassembled WGS sequence"/>
</dbReference>
<feature type="transmembrane region" description="Helical" evidence="13">
    <location>
        <begin position="380"/>
        <end position="402"/>
    </location>
</feature>
<feature type="transmembrane region" description="Helical" evidence="13">
    <location>
        <begin position="295"/>
        <end position="314"/>
    </location>
</feature>
<dbReference type="Gene3D" id="2.170.180.11">
    <property type="entry name" value="Methuselah ectodomain, domain 2"/>
    <property type="match status" value="1"/>
</dbReference>
<feature type="transmembrane region" description="Helical" evidence="13">
    <location>
        <begin position="425"/>
        <end position="446"/>
    </location>
</feature>
<dbReference type="AlphaFoldDB" id="A0A1I8Q6L8"/>
<dbReference type="PANTHER" id="PTHR47154">
    <property type="entry name" value="G-PROTEIN COUPLED RECEPTOR MTH-RELATED"/>
    <property type="match status" value="1"/>
</dbReference>
<dbReference type="Gene3D" id="1.20.1070.10">
    <property type="entry name" value="Rhodopsin 7-helix transmembrane proteins"/>
    <property type="match status" value="1"/>
</dbReference>
<evidence type="ECO:0000256" key="13">
    <source>
        <dbReference type="SAM" id="Phobius"/>
    </source>
</evidence>
<evidence type="ECO:0000256" key="9">
    <source>
        <dbReference type="ARBA" id="ARBA00023157"/>
    </source>
</evidence>
<keyword evidence="11" id="KW-0325">Glycoprotein</keyword>
<dbReference type="KEGG" id="scac:106094804"/>
<dbReference type="InterPro" id="IPR051384">
    <property type="entry name" value="Mth_GPCR"/>
</dbReference>
<dbReference type="InterPro" id="IPR044860">
    <property type="entry name" value="Methusela_ecto_dom_1"/>
</dbReference>
<comment type="similarity">
    <text evidence="2">Belongs to the G-protein coupled receptor 2 family. Mth subfamily.</text>
</comment>
<feature type="chain" id="PRO_5009327844" description="G-protein coupled receptors family 2 profile 2 domain-containing protein" evidence="14">
    <location>
        <begin position="22"/>
        <end position="523"/>
    </location>
</feature>
<dbReference type="VEuPathDB" id="VectorBase:SCAU014350"/>
<dbReference type="SUPFAM" id="SSF63877">
    <property type="entry name" value="Methuselah ectodomain"/>
    <property type="match status" value="1"/>
</dbReference>
<feature type="transmembrane region" description="Helical" evidence="13">
    <location>
        <begin position="458"/>
        <end position="481"/>
    </location>
</feature>
<dbReference type="InterPro" id="IPR023311">
    <property type="entry name" value="Methusela_ecto_dom_2"/>
</dbReference>
<evidence type="ECO:0000259" key="15">
    <source>
        <dbReference type="PROSITE" id="PS50261"/>
    </source>
</evidence>
<proteinExistence type="inferred from homology"/>
<dbReference type="InterPro" id="IPR036272">
    <property type="entry name" value="Methuselah_N_sf"/>
</dbReference>